<dbReference type="InterPro" id="IPR012493">
    <property type="entry name" value="Renin_rcpt"/>
</dbReference>
<dbReference type="Proteomes" id="UP000248484">
    <property type="component" value="Chromosome 21"/>
</dbReference>
<keyword evidence="4" id="KW-1003">Cell membrane</keyword>
<keyword evidence="24" id="KW-1185">Reference proteome</keyword>
<evidence type="ECO:0000256" key="14">
    <source>
        <dbReference type="ARBA" id="ARBA00029430"/>
    </source>
</evidence>
<evidence type="ECO:0000256" key="6">
    <source>
        <dbReference type="ARBA" id="ARBA00022692"/>
    </source>
</evidence>
<comment type="subunit">
    <text evidence="20">Interacts with renin. Accessory component of the multisubunit proton-transporting vacuolar (V)-ATPase protein pump. Interacts (via N-terminus) with ATP6AP1 (via N-terminus). Interacts with ATP6V0D1; ATP6V0D1 is a V-ATPase complex subunit and the interaction promotes V-ATPase complex assembly. Interacts with TMEM9; TMEM9 is a V-ATPase assembly regulator and the interaction induces the interaction with ATP6V0D1. Interacts with VMA21 (via N-terminus); VMA21 is a V-ATPase accessory component.</text>
</comment>
<comment type="function">
    <text evidence="19">Multifunctional protein which functions as a renin, prorenin cellular receptor and is involved in the assembly of the lysosomal proton-transporting V-type ATPase (V-ATPase) and the acidification of the endo-lysosomal system. May mediate renin-dependent cellular responses by activating ERK1 and ERK2. By increasing the catalytic efficiency of renin in AGT/angiotensinogen conversion to angiotensin I, may also play a role in the renin-angiotensin system (RAS). Through its function in V-type ATPase (v-ATPase) assembly and acidification of the lysosome it regulates protein degradation and may control different signaling pathways important for proper brain development, synapse morphology and synaptic transmission.</text>
</comment>
<evidence type="ECO:0000256" key="11">
    <source>
        <dbReference type="ARBA" id="ARBA00023170"/>
    </source>
</evidence>
<evidence type="ECO:0000256" key="10">
    <source>
        <dbReference type="ARBA" id="ARBA00023136"/>
    </source>
</evidence>
<proteinExistence type="predicted"/>
<evidence type="ECO:0000256" key="5">
    <source>
        <dbReference type="ARBA" id="ARBA00022685"/>
    </source>
</evidence>
<evidence type="ECO:0000259" key="23">
    <source>
        <dbReference type="Pfam" id="PF25294"/>
    </source>
</evidence>
<dbReference type="Pfam" id="PF07850">
    <property type="entry name" value="Renin_r"/>
    <property type="match status" value="1"/>
</dbReference>
<keyword evidence="7" id="KW-0732">Signal</keyword>
<dbReference type="GO" id="GO:0009897">
    <property type="term" value="C:external side of plasma membrane"/>
    <property type="evidence" value="ECO:0007669"/>
    <property type="project" value="TreeGrafter"/>
</dbReference>
<evidence type="ECO:0000256" key="19">
    <source>
        <dbReference type="ARBA" id="ARBA00045569"/>
    </source>
</evidence>
<dbReference type="InterPro" id="IPR057318">
    <property type="entry name" value="RENR_N"/>
</dbReference>
<dbReference type="GO" id="GO:0005765">
    <property type="term" value="C:lysosomal membrane"/>
    <property type="evidence" value="ECO:0007669"/>
    <property type="project" value="UniProtKB-SubCell"/>
</dbReference>
<keyword evidence="9 21" id="KW-1133">Transmembrane helix</keyword>
<dbReference type="PANTHER" id="PTHR13351">
    <property type="entry name" value="RENIN RECEPTOR"/>
    <property type="match status" value="1"/>
</dbReference>
<keyword evidence="5" id="KW-0165">Cleavage on pair of basic residues</keyword>
<dbReference type="InterPro" id="IPR056780">
    <property type="entry name" value="Renin_r_C"/>
</dbReference>
<feature type="domain" description="Renin receptor-like C-terminal transmembrane spanning segment" evidence="22">
    <location>
        <begin position="305"/>
        <end position="380"/>
    </location>
</feature>
<organism evidence="24 25">
    <name type="scientific">Physeter macrocephalus</name>
    <name type="common">Sperm whale</name>
    <name type="synonym">Physeter catodon</name>
    <dbReference type="NCBI Taxonomy" id="9755"/>
    <lineage>
        <taxon>Eukaryota</taxon>
        <taxon>Metazoa</taxon>
        <taxon>Chordata</taxon>
        <taxon>Craniata</taxon>
        <taxon>Vertebrata</taxon>
        <taxon>Euteleostomi</taxon>
        <taxon>Mammalia</taxon>
        <taxon>Eutheria</taxon>
        <taxon>Laurasiatheria</taxon>
        <taxon>Artiodactyla</taxon>
        <taxon>Whippomorpha</taxon>
        <taxon>Cetacea</taxon>
        <taxon>Odontoceti</taxon>
        <taxon>Physeteridae</taxon>
        <taxon>Physeter</taxon>
    </lineage>
</organism>
<evidence type="ECO:0000256" key="20">
    <source>
        <dbReference type="ARBA" id="ARBA00046601"/>
    </source>
</evidence>
<keyword evidence="6 21" id="KW-0812">Transmembrane</keyword>
<evidence type="ECO:0000256" key="15">
    <source>
        <dbReference type="ARBA" id="ARBA00029432"/>
    </source>
</evidence>
<evidence type="ECO:0000256" key="2">
    <source>
        <dbReference type="ARBA" id="ARBA00004352"/>
    </source>
</evidence>
<evidence type="ECO:0000256" key="9">
    <source>
        <dbReference type="ARBA" id="ARBA00022989"/>
    </source>
</evidence>
<evidence type="ECO:0000256" key="1">
    <source>
        <dbReference type="ARBA" id="ARBA00004115"/>
    </source>
</evidence>
<evidence type="ECO:0000256" key="12">
    <source>
        <dbReference type="ARBA" id="ARBA00029428"/>
    </source>
</evidence>
<dbReference type="GO" id="GO:0038023">
    <property type="term" value="F:signaling receptor activity"/>
    <property type="evidence" value="ECO:0007669"/>
    <property type="project" value="InterPro"/>
</dbReference>
<evidence type="ECO:0000259" key="22">
    <source>
        <dbReference type="Pfam" id="PF07850"/>
    </source>
</evidence>
<protein>
    <recommendedName>
        <fullName evidence="3">Renin receptor</fullName>
    </recommendedName>
    <alternativeName>
        <fullName evidence="18">ATPase H(+)-transporting lysosomal accessory protein 2</fullName>
    </alternativeName>
    <alternativeName>
        <fullName evidence="17">ATPase H(+)-transporting lysosomal-interacting protein 2</fullName>
    </alternativeName>
    <alternativeName>
        <fullName evidence="16">Renin/prorenin receptor</fullName>
    </alternativeName>
</protein>
<evidence type="ECO:0000256" key="4">
    <source>
        <dbReference type="ARBA" id="ARBA00022475"/>
    </source>
</evidence>
<evidence type="ECO:0000256" key="18">
    <source>
        <dbReference type="ARBA" id="ARBA00032473"/>
    </source>
</evidence>
<feature type="domain" description="Renin receptor N-terminal" evidence="23">
    <location>
        <begin position="86"/>
        <end position="297"/>
    </location>
</feature>
<evidence type="ECO:0000256" key="3">
    <source>
        <dbReference type="ARBA" id="ARBA00014237"/>
    </source>
</evidence>
<name>A0A455ANU0_PHYMC</name>
<gene>
    <name evidence="25" type="primary">ATP6AP2</name>
</gene>
<keyword evidence="8" id="KW-0256">Endoplasmic reticulum</keyword>
<evidence type="ECO:0000256" key="8">
    <source>
        <dbReference type="ARBA" id="ARBA00022824"/>
    </source>
</evidence>
<comment type="subcellular location">
    <subcellularLocation>
        <location evidence="13">Cell projection</location>
        <location evidence="13">Dendritic spine membrane</location>
        <topology evidence="13">Single-pass type I membrane protein</topology>
    </subcellularLocation>
    <subcellularLocation>
        <location evidence="15">Cytoplasmic vesicle</location>
        <location evidence="15">Autophagosome membrane</location>
        <topology evidence="15">Single-pass type I membrane protein</topology>
    </subcellularLocation>
    <subcellularLocation>
        <location evidence="14">Cytoplasmic vesicle</location>
        <location evidence="14">Clathrin-coated vesicle membrane</location>
        <topology evidence="14">Single-pass type I membrane protein</topology>
    </subcellularLocation>
    <subcellularLocation>
        <location evidence="12">Cytoplasmic vesicle</location>
        <location evidence="12">Secretory vesicle</location>
        <location evidence="12">Synaptic vesicle membrane</location>
        <topology evidence="12">Single-pass type I membrane protein</topology>
    </subcellularLocation>
    <subcellularLocation>
        <location evidence="1">Endoplasmic reticulum membrane</location>
        <topology evidence="1">Single-pass type I membrane protein</topology>
    </subcellularLocation>
    <subcellularLocation>
        <location evidence="2">Lysosome membrane</location>
        <topology evidence="2">Single-pass type I membrane protein</topology>
    </subcellularLocation>
</comment>
<dbReference type="GO" id="GO:0030672">
    <property type="term" value="C:synaptic vesicle membrane"/>
    <property type="evidence" value="ECO:0007669"/>
    <property type="project" value="UniProtKB-SubCell"/>
</dbReference>
<dbReference type="GO" id="GO:0000421">
    <property type="term" value="C:autophagosome membrane"/>
    <property type="evidence" value="ECO:0007669"/>
    <property type="project" value="UniProtKB-SubCell"/>
</dbReference>
<evidence type="ECO:0000256" key="21">
    <source>
        <dbReference type="SAM" id="Phobius"/>
    </source>
</evidence>
<dbReference type="RefSeq" id="XP_028338335.2">
    <property type="nucleotide sequence ID" value="XM_028482534.2"/>
</dbReference>
<evidence type="ECO:0000313" key="24">
    <source>
        <dbReference type="Proteomes" id="UP000248484"/>
    </source>
</evidence>
<dbReference type="GO" id="GO:0032591">
    <property type="term" value="C:dendritic spine membrane"/>
    <property type="evidence" value="ECO:0007669"/>
    <property type="project" value="UniProtKB-SubCell"/>
</dbReference>
<evidence type="ECO:0000256" key="16">
    <source>
        <dbReference type="ARBA" id="ARBA00030875"/>
    </source>
</evidence>
<dbReference type="OrthoDB" id="7866065at2759"/>
<evidence type="ECO:0000313" key="25">
    <source>
        <dbReference type="RefSeq" id="XP_028338335.2"/>
    </source>
</evidence>
<accession>A0A455ANU0</accession>
<dbReference type="GO" id="GO:0005789">
    <property type="term" value="C:endoplasmic reticulum membrane"/>
    <property type="evidence" value="ECO:0007669"/>
    <property type="project" value="UniProtKB-SubCell"/>
</dbReference>
<dbReference type="Pfam" id="PF25294">
    <property type="entry name" value="RENR_N"/>
    <property type="match status" value="1"/>
</dbReference>
<feature type="transmembrane region" description="Helical" evidence="21">
    <location>
        <begin position="335"/>
        <end position="359"/>
    </location>
</feature>
<dbReference type="AlphaFoldDB" id="A0A455ANU0"/>
<keyword evidence="10 21" id="KW-0472">Membrane</keyword>
<sequence length="380" mass="42503">MMLTFPRLRLFRRPRRSWRLVEKAAAVPEEVRTGRAQGVGASPSSSPPRAAVVARVPPACSVSPCTAAAAAEPWLCSSCSCPSWWRDLSWPGLAVGNLFHRPRATVMVMVKGVDKLALPPGSVISYPLENAVPFSLDSVANSIHSLFSEETPVVLQLAPSEERVYMVGKANSVFEDLSVTLRQLRNRLFQENSVLSSLPLNSLSRNNEVDLLFLSELQVLHDISSLLSRHKHLAKDHSPDLYSLELAGLDEIGKRYGEDSEQFRDASKILVDALQKFADDMYNLYGGNAVVELVTVRSFDTSLARKTRTILEAKQAKDPSSTYNLAYKYNFEYPVVFNMILWIMIALALAVIITSYNIWNMDPGYDSIIYRMTNQKIRMD</sequence>
<dbReference type="GeneID" id="102990219"/>
<evidence type="ECO:0000256" key="13">
    <source>
        <dbReference type="ARBA" id="ARBA00029429"/>
    </source>
</evidence>
<dbReference type="CTD" id="10159"/>
<dbReference type="GO" id="GO:0030177">
    <property type="term" value="P:positive regulation of Wnt signaling pathway"/>
    <property type="evidence" value="ECO:0007669"/>
    <property type="project" value="TreeGrafter"/>
</dbReference>
<dbReference type="GO" id="GO:0030665">
    <property type="term" value="C:clathrin-coated vesicle membrane"/>
    <property type="evidence" value="ECO:0007669"/>
    <property type="project" value="UniProtKB-SubCell"/>
</dbReference>
<evidence type="ECO:0000256" key="17">
    <source>
        <dbReference type="ARBA" id="ARBA00031536"/>
    </source>
</evidence>
<reference evidence="25" key="1">
    <citation type="submission" date="2025-08" db="UniProtKB">
        <authorList>
            <consortium name="RefSeq"/>
        </authorList>
    </citation>
    <scope>IDENTIFICATION</scope>
    <source>
        <tissue evidence="25">Muscle</tissue>
    </source>
</reference>
<keyword evidence="11 25" id="KW-0675">Receptor</keyword>
<evidence type="ECO:0000256" key="7">
    <source>
        <dbReference type="ARBA" id="ARBA00022729"/>
    </source>
</evidence>
<dbReference type="PANTHER" id="PTHR13351:SF1">
    <property type="entry name" value="RENIN RECEPTOR"/>
    <property type="match status" value="1"/>
</dbReference>